<dbReference type="SUPFAM" id="SSF48403">
    <property type="entry name" value="Ankyrin repeat"/>
    <property type="match status" value="2"/>
</dbReference>
<dbReference type="KEGG" id="pfy:PFICI_10121"/>
<evidence type="ECO:0000256" key="4">
    <source>
        <dbReference type="ARBA" id="ARBA00022833"/>
    </source>
</evidence>
<dbReference type="CDD" id="cd02249">
    <property type="entry name" value="ZZ"/>
    <property type="match status" value="1"/>
</dbReference>
<gene>
    <name evidence="8" type="ORF">PFICI_10121</name>
</gene>
<dbReference type="EMBL" id="KI912115">
    <property type="protein sequence ID" value="ETS78059.1"/>
    <property type="molecule type" value="Genomic_DNA"/>
</dbReference>
<dbReference type="HOGENOM" id="CLU_001836_1_0_1"/>
<dbReference type="Gene3D" id="3.30.60.90">
    <property type="match status" value="1"/>
</dbReference>
<dbReference type="InterPro" id="IPR056884">
    <property type="entry name" value="NPHP3-like_N"/>
</dbReference>
<keyword evidence="1" id="KW-0479">Metal-binding</keyword>
<dbReference type="SMART" id="SM00248">
    <property type="entry name" value="ANK"/>
    <property type="match status" value="16"/>
</dbReference>
<dbReference type="SMART" id="SM00291">
    <property type="entry name" value="ZnF_ZZ"/>
    <property type="match status" value="1"/>
</dbReference>
<evidence type="ECO:0000256" key="2">
    <source>
        <dbReference type="ARBA" id="ARBA00022737"/>
    </source>
</evidence>
<evidence type="ECO:0000256" key="3">
    <source>
        <dbReference type="ARBA" id="ARBA00022771"/>
    </source>
</evidence>
<protein>
    <recommendedName>
        <fullName evidence="7">ZZ-type domain-containing protein</fullName>
    </recommendedName>
</protein>
<feature type="compositionally biased region" description="Polar residues" evidence="6">
    <location>
        <begin position="1"/>
        <end position="10"/>
    </location>
</feature>
<dbReference type="Gene3D" id="1.25.40.20">
    <property type="entry name" value="Ankyrin repeat-containing domain"/>
    <property type="match status" value="3"/>
</dbReference>
<feature type="domain" description="ZZ-type" evidence="7">
    <location>
        <begin position="1672"/>
        <end position="1714"/>
    </location>
</feature>
<keyword evidence="4" id="KW-0862">Zinc</keyword>
<name>W3WW70_PESFW</name>
<accession>W3WW70</accession>
<dbReference type="Pfam" id="PF12796">
    <property type="entry name" value="Ank_2"/>
    <property type="match status" value="5"/>
</dbReference>
<organism evidence="8 9">
    <name type="scientific">Pestalotiopsis fici (strain W106-1 / CGMCC3.15140)</name>
    <dbReference type="NCBI Taxonomy" id="1229662"/>
    <lineage>
        <taxon>Eukaryota</taxon>
        <taxon>Fungi</taxon>
        <taxon>Dikarya</taxon>
        <taxon>Ascomycota</taxon>
        <taxon>Pezizomycotina</taxon>
        <taxon>Sordariomycetes</taxon>
        <taxon>Xylariomycetidae</taxon>
        <taxon>Amphisphaeriales</taxon>
        <taxon>Sporocadaceae</taxon>
        <taxon>Pestalotiopsis</taxon>
    </lineage>
</organism>
<evidence type="ECO:0000313" key="8">
    <source>
        <dbReference type="EMBL" id="ETS78059.1"/>
    </source>
</evidence>
<dbReference type="GeneID" id="19275134"/>
<feature type="repeat" description="ANK" evidence="5">
    <location>
        <begin position="1025"/>
        <end position="1057"/>
    </location>
</feature>
<dbReference type="OrthoDB" id="341259at2759"/>
<evidence type="ECO:0000313" key="9">
    <source>
        <dbReference type="Proteomes" id="UP000030651"/>
    </source>
</evidence>
<keyword evidence="3" id="KW-0863">Zinc-finger</keyword>
<feature type="repeat" description="ANK" evidence="5">
    <location>
        <begin position="1507"/>
        <end position="1539"/>
    </location>
</feature>
<dbReference type="Proteomes" id="UP000030651">
    <property type="component" value="Unassembled WGS sequence"/>
</dbReference>
<evidence type="ECO:0000256" key="5">
    <source>
        <dbReference type="PROSITE-ProRule" id="PRU00023"/>
    </source>
</evidence>
<evidence type="ECO:0000256" key="1">
    <source>
        <dbReference type="ARBA" id="ARBA00022723"/>
    </source>
</evidence>
<dbReference type="InterPro" id="IPR036770">
    <property type="entry name" value="Ankyrin_rpt-contain_sf"/>
</dbReference>
<feature type="repeat" description="ANK" evidence="5">
    <location>
        <begin position="1063"/>
        <end position="1095"/>
    </location>
</feature>
<dbReference type="InterPro" id="IPR000433">
    <property type="entry name" value="Znf_ZZ"/>
</dbReference>
<evidence type="ECO:0000259" key="7">
    <source>
        <dbReference type="SMART" id="SM00291"/>
    </source>
</evidence>
<feature type="region of interest" description="Disordered" evidence="6">
    <location>
        <begin position="1722"/>
        <end position="1776"/>
    </location>
</feature>
<feature type="repeat" description="ANK" evidence="5">
    <location>
        <begin position="959"/>
        <end position="991"/>
    </location>
</feature>
<dbReference type="InterPro" id="IPR043145">
    <property type="entry name" value="Znf_ZZ_sf"/>
</dbReference>
<dbReference type="GO" id="GO:0008270">
    <property type="term" value="F:zinc ion binding"/>
    <property type="evidence" value="ECO:0007669"/>
    <property type="project" value="UniProtKB-KW"/>
</dbReference>
<feature type="compositionally biased region" description="Low complexity" evidence="6">
    <location>
        <begin position="1732"/>
        <end position="1752"/>
    </location>
</feature>
<sequence>MAASESSTPETPVEDVKLRDIATKQPPTLDPNHHNASGGATWASHGKSGLSFLGSGTLLDKDGAPQLEYVTETNLPTMLEKQNSPENSIIIVRGLLDTQKPSWPSAESEYSEWLAEQEGREASNILFFNYDASTILSGRHTRTAIRSVALELLHKLQAERLKNTTSSPIMFVAHDIGGTIVKDALTVAALDPKSFGDVFDFTRVLLFYHCPHRSIDHLDMEERLCQFLYSGNNRHELPMLARSTFHLAKAVVEVNNTFLESKQIFVSYVLSVYHSKSSSYNSFDDFAGTMGVPFEFRIERLPSQDLGGAKIKKALFGIQLELGVNESRIKNMRALISAASPLQPLKTALDTTNTSSWITENQTYQSWRQQKNPSMLYLHGDTDIRVVSEHIFYSLDHLRHENNGHNVLYFSFDRFDARRDTVQNLLATFLAQITGHFQRFAFHLDTEWLESREIERNWNYKEVLWAFDNYLGDESIQDITFVVNYLDECDPVSRKIFLDFFFDICRYQNYQWKCLVTSRIPGALSSEISSIDGGIIDLKHIETPIDEIQQVSANLEDELRRSLLANNPELHSYKSHIDLEFYSISNLKPGTRRLIIRHMSAAEDWSTRKTIHDTFGNVESLTLRLVLETILSNTSDHKLVGEVLWWILCSARPPTIGELEDALGFFAQPNAQDFTAQSKLLLVNEVLESLAGVVSCENNEIQIEQLEIRNLLTTEVNEGAAFGFSSDNGKKAHEFISRTLLKYLRSDVAGERLMALNQDSKHRGTRVAVSCDRTNLCSYSVKFLLYHLGKAIEDPGCEIRQDLDLFVKSANMQPWLISFWAMEHPVTRSQEPYTTIYPILAGAGLLEQADSLVDIEKDTGAGMIEACLHGHFDATLELLSRNPHSTKSLKALLTVAGSTENESGWLRIIEYIKINHSDFPWQSQEALVRRAAEIGLSSVLRALIIAKCPVEGKLPLAKFYRTPLMRAARHNQADIVTILLEHGANPNFQEHAGWTALHFAALRGSSDVIELLYRGKADLESKNHDFQTPLHLACLWGHFRATKILLSLGANPNTSTSNDPDRSGWTPLTGAIDNSNTDCARLLIESNADLGMTSIAGSALAIAIRTHQYRRLDILRLLIEHKADVNEVASVDNPPLIQASWLERPENLDVVDLLLRNGADVNRRSLQGARPIEIAVTESDTALVRRFLEEKDVELEPVLGSTWTPLSLARGNAEIIQLLLEAGANPNAAPENEELPIMSAVRDNSVEAARLLIDHGAVIDPPEIFDDKWEPLEWAATFGKADMIRTLCDSGADKDRQWRNGTTLVHKATVEAGLGALLEFRPNVNIQDDWGDTPLHEINSSTSLENVKLLVRAGADINVANKNNITPLAKAIYVGHKAAVQFFLSKKPKVNMASPDWGGPLHVACYYGKVEIAEDLIKAGADVDLAVPRMAGTPLMSVFTGPGEQSNQHDDKLKTCLIDLLLESGADIAATANMFGSIVGAAAFGGSVAMLNLVLSRGGQAGVVDVMGRLPLHYAALRGDLDRVDLLLDAGEDPTSVDCIGRNALFWAIQGGSLEVIDRILEKVDKKCLDQQDKDGWTPLCWAARGCGATEKIRQVDEETQYKVLEMLLVDHARLRVVTTLPDRQWTPLDIAKYHGRPENVLDLLIPKIPDALDALDNQSEVLDLPVSRVLNSWRTWCDYCFHHISGIQYACSLCKDFHLCYKCYNSRGILHDKDHEFTANGPEYTTKTPSEHSSASSEIVSESISASSASEPNDTISIHDDNDEDDDNDNDDDEE</sequence>
<dbReference type="PRINTS" id="PR01415">
    <property type="entry name" value="ANKYRIN"/>
</dbReference>
<feature type="repeat" description="ANK" evidence="5">
    <location>
        <begin position="992"/>
        <end position="1024"/>
    </location>
</feature>
<dbReference type="InterPro" id="IPR002110">
    <property type="entry name" value="Ankyrin_rpt"/>
</dbReference>
<dbReference type="PROSITE" id="PS50297">
    <property type="entry name" value="ANK_REP_REGION"/>
    <property type="match status" value="6"/>
</dbReference>
<dbReference type="PROSITE" id="PS50088">
    <property type="entry name" value="ANK_REPEAT"/>
    <property type="match status" value="8"/>
</dbReference>
<feature type="repeat" description="ANK" evidence="5">
    <location>
        <begin position="1330"/>
        <end position="1362"/>
    </location>
</feature>
<feature type="repeat" description="ANK" evidence="5">
    <location>
        <begin position="1396"/>
        <end position="1428"/>
    </location>
</feature>
<keyword evidence="9" id="KW-1185">Reference proteome</keyword>
<dbReference type="SUPFAM" id="SSF57850">
    <property type="entry name" value="RING/U-box"/>
    <property type="match status" value="1"/>
</dbReference>
<dbReference type="InterPro" id="IPR051616">
    <property type="entry name" value="Cul2-RING_E3_ligase_SR"/>
</dbReference>
<dbReference type="OMA" id="WRATWLN"/>
<dbReference type="Pfam" id="PF00023">
    <property type="entry name" value="Ank"/>
    <property type="match status" value="2"/>
</dbReference>
<dbReference type="RefSeq" id="XP_007836893.1">
    <property type="nucleotide sequence ID" value="XM_007838702.1"/>
</dbReference>
<keyword evidence="5" id="KW-0040">ANK repeat</keyword>
<reference evidence="9" key="1">
    <citation type="journal article" date="2015" name="BMC Genomics">
        <title>Genomic and transcriptomic analysis of the endophytic fungus Pestalotiopsis fici reveals its lifestyle and high potential for synthesis of natural products.</title>
        <authorList>
            <person name="Wang X."/>
            <person name="Zhang X."/>
            <person name="Liu L."/>
            <person name="Xiang M."/>
            <person name="Wang W."/>
            <person name="Sun X."/>
            <person name="Che Y."/>
            <person name="Guo L."/>
            <person name="Liu G."/>
            <person name="Guo L."/>
            <person name="Wang C."/>
            <person name="Yin W.B."/>
            <person name="Stadler M."/>
            <person name="Zhang X."/>
            <person name="Liu X."/>
        </authorList>
    </citation>
    <scope>NUCLEOTIDE SEQUENCE [LARGE SCALE GENOMIC DNA]</scope>
    <source>
        <strain evidence="9">W106-1 / CGMCC3.15140</strain>
    </source>
</reference>
<feature type="region of interest" description="Disordered" evidence="6">
    <location>
        <begin position="1"/>
        <end position="41"/>
    </location>
</feature>
<dbReference type="InParanoid" id="W3WW70"/>
<feature type="compositionally biased region" description="Acidic residues" evidence="6">
    <location>
        <begin position="1762"/>
        <end position="1776"/>
    </location>
</feature>
<dbReference type="PANTHER" id="PTHR46224">
    <property type="entry name" value="ANKYRIN REPEAT FAMILY PROTEIN"/>
    <property type="match status" value="1"/>
</dbReference>
<feature type="repeat" description="ANK" evidence="5">
    <location>
        <begin position="1199"/>
        <end position="1231"/>
    </location>
</feature>
<dbReference type="Pfam" id="PF24883">
    <property type="entry name" value="NPHP3_N"/>
    <property type="match status" value="1"/>
</dbReference>
<dbReference type="eggNOG" id="KOG4177">
    <property type="taxonomic scope" value="Eukaryota"/>
</dbReference>
<dbReference type="PANTHER" id="PTHR46224:SF64">
    <property type="entry name" value="IQ MOTIF AND ANKYRIN REPEAT DOMAIN-CONTAINING PROTEIN 1"/>
    <property type="match status" value="1"/>
</dbReference>
<evidence type="ECO:0000256" key="6">
    <source>
        <dbReference type="SAM" id="MobiDB-lite"/>
    </source>
</evidence>
<keyword evidence="2" id="KW-0677">Repeat</keyword>
<proteinExistence type="predicted"/>